<dbReference type="Gene3D" id="1.10.1200.270">
    <property type="entry name" value="Methyltransferase, alpha-helical capping domain"/>
    <property type="match status" value="1"/>
</dbReference>
<dbReference type="PANTHER" id="PTHR31009">
    <property type="entry name" value="S-ADENOSYL-L-METHIONINE:CARBOXYL METHYLTRANSFERASE FAMILY PROTEIN"/>
    <property type="match status" value="1"/>
</dbReference>
<protein>
    <submittedName>
        <fullName evidence="3">Uncharacterized protein</fullName>
    </submittedName>
</protein>
<dbReference type="InterPro" id="IPR029063">
    <property type="entry name" value="SAM-dependent_MTases_sf"/>
</dbReference>
<evidence type="ECO:0000313" key="3">
    <source>
        <dbReference type="EMBL" id="ABK26547.1"/>
    </source>
</evidence>
<keyword evidence="2" id="KW-0460">Magnesium</keyword>
<dbReference type="GO" id="GO:0046872">
    <property type="term" value="F:metal ion binding"/>
    <property type="evidence" value="ECO:0007669"/>
    <property type="project" value="UniProtKB-KW"/>
</dbReference>
<dbReference type="Gene3D" id="3.40.50.150">
    <property type="entry name" value="Vaccinia Virus protein VP39"/>
    <property type="match status" value="1"/>
</dbReference>
<evidence type="ECO:0000256" key="1">
    <source>
        <dbReference type="ARBA" id="ARBA00022723"/>
    </source>
</evidence>
<dbReference type="EMBL" id="EF087297">
    <property type="protein sequence ID" value="ABK26547.1"/>
    <property type="molecule type" value="mRNA"/>
</dbReference>
<evidence type="ECO:0000256" key="2">
    <source>
        <dbReference type="ARBA" id="ARBA00022842"/>
    </source>
</evidence>
<dbReference type="AlphaFoldDB" id="A9P0Y6"/>
<name>A9P0Y6_PICSI</name>
<reference evidence="3" key="1">
    <citation type="journal article" date="2008" name="BMC Genomics">
        <title>A conifer genomics resource of 200,000 spruce (Picea spp.) ESTs and 6,464 high-quality, sequence-finished full-length cDNAs for Sitka spruce (Picea sitchensis).</title>
        <authorList>
            <person name="Ralph S.G."/>
            <person name="Chun H.J."/>
            <person name="Kolosova N."/>
            <person name="Cooper D."/>
            <person name="Oddy C."/>
            <person name="Ritland C.E."/>
            <person name="Kirkpatrick R."/>
            <person name="Moore R."/>
            <person name="Barber S."/>
            <person name="Holt R.A."/>
            <person name="Jones S.J."/>
            <person name="Marra M.A."/>
            <person name="Douglas C.J."/>
            <person name="Ritland K."/>
            <person name="Bohlmann J."/>
        </authorList>
    </citation>
    <scope>NUCLEOTIDE SEQUENCE</scope>
    <source>
        <tissue evidence="3">Green portion of the leader tissue</tissue>
    </source>
</reference>
<dbReference type="InterPro" id="IPR042086">
    <property type="entry name" value="MeTrfase_capping"/>
</dbReference>
<dbReference type="SUPFAM" id="SSF53335">
    <property type="entry name" value="S-adenosyl-L-methionine-dependent methyltransferases"/>
    <property type="match status" value="1"/>
</dbReference>
<sequence length="389" mass="43646">METVKSLENVLAMNGGDGDTSYARVSLFGQLKTIQAMKPILEHEICQHMSSDNLKGGDGVFRIADFGCATGINTLLVADTIVQAVQTTCSSRSIEVPKFQVYFADLPSNDFNLLLRSLPPHQQLADRAHKKDEDDRGFTEPPATRSYFAAVVSGSFYKRLFPPKTLHFCHSASSLHWLSKVPDCVVDRNSPAWNGGAVYISRDEVGAAYLSQFRKDFSAFLEARAEEMVPGGCMFICLTGRNSVDIKEQSGIGHISHYMEAAFEELIKEGMIEKEKMDLFNLPIFCPNVEELESIVKMEKSFEIVESVKLFSGLPLHPFSEVSKGDEEMFGRMVTNSYRAAFENLVRAQLDSDVLTNEFYLRIEKMATAKCQEYLRHRGDQLVAFLVRK</sequence>
<organism evidence="3">
    <name type="scientific">Picea sitchensis</name>
    <name type="common">Sitka spruce</name>
    <name type="synonym">Pinus sitchensis</name>
    <dbReference type="NCBI Taxonomy" id="3332"/>
    <lineage>
        <taxon>Eukaryota</taxon>
        <taxon>Viridiplantae</taxon>
        <taxon>Streptophyta</taxon>
        <taxon>Embryophyta</taxon>
        <taxon>Tracheophyta</taxon>
        <taxon>Spermatophyta</taxon>
        <taxon>Pinopsida</taxon>
        <taxon>Pinidae</taxon>
        <taxon>Conifers I</taxon>
        <taxon>Pinales</taxon>
        <taxon>Pinaceae</taxon>
        <taxon>Picea</taxon>
    </lineage>
</organism>
<dbReference type="Pfam" id="PF03492">
    <property type="entry name" value="Methyltransf_7"/>
    <property type="match status" value="1"/>
</dbReference>
<keyword evidence="1" id="KW-0479">Metal-binding</keyword>
<accession>A9P0Y6</accession>
<proteinExistence type="evidence at transcript level"/>
<dbReference type="InterPro" id="IPR005299">
    <property type="entry name" value="MeTrfase_7"/>
</dbReference>
<dbReference type="GO" id="GO:0008168">
    <property type="term" value="F:methyltransferase activity"/>
    <property type="evidence" value="ECO:0007669"/>
    <property type="project" value="InterPro"/>
</dbReference>